<keyword evidence="9" id="KW-1185">Reference proteome</keyword>
<dbReference type="GeneID" id="8240907"/>
<feature type="transmembrane region" description="Helical" evidence="6">
    <location>
        <begin position="207"/>
        <end position="235"/>
    </location>
</feature>
<dbReference type="EMBL" id="CP001323">
    <property type="protein sequence ID" value="ACO60970.1"/>
    <property type="molecule type" value="Genomic_DNA"/>
</dbReference>
<dbReference type="PROSITE" id="PS51257">
    <property type="entry name" value="PROKAR_LIPOPROTEIN"/>
    <property type="match status" value="1"/>
</dbReference>
<keyword evidence="5 6" id="KW-0472">Membrane</keyword>
<evidence type="ECO:0000256" key="3">
    <source>
        <dbReference type="ARBA" id="ARBA00022692"/>
    </source>
</evidence>
<reference evidence="8 9" key="1">
    <citation type="journal article" date="2009" name="Science">
        <title>Green evolution and dynamic adaptations revealed by genomes of the marine picoeukaryotes Micromonas.</title>
        <authorList>
            <person name="Worden A.Z."/>
            <person name="Lee J.H."/>
            <person name="Mock T."/>
            <person name="Rouze P."/>
            <person name="Simmons M.P."/>
            <person name="Aerts A.L."/>
            <person name="Allen A.E."/>
            <person name="Cuvelier M.L."/>
            <person name="Derelle E."/>
            <person name="Everett M.V."/>
            <person name="Foulon E."/>
            <person name="Grimwood J."/>
            <person name="Gundlach H."/>
            <person name="Henrissat B."/>
            <person name="Napoli C."/>
            <person name="McDonald S.M."/>
            <person name="Parker M.S."/>
            <person name="Rombauts S."/>
            <person name="Salamov A."/>
            <person name="Von Dassow P."/>
            <person name="Badger J.H."/>
            <person name="Coutinho P.M."/>
            <person name="Demir E."/>
            <person name="Dubchak I."/>
            <person name="Gentemann C."/>
            <person name="Eikrem W."/>
            <person name="Gready J.E."/>
            <person name="John U."/>
            <person name="Lanier W."/>
            <person name="Lindquist E.A."/>
            <person name="Lucas S."/>
            <person name="Mayer K.F."/>
            <person name="Moreau H."/>
            <person name="Not F."/>
            <person name="Otillar R."/>
            <person name="Panaud O."/>
            <person name="Pangilinan J."/>
            <person name="Paulsen I."/>
            <person name="Piegu B."/>
            <person name="Poliakov A."/>
            <person name="Robbens S."/>
            <person name="Schmutz J."/>
            <person name="Toulza E."/>
            <person name="Wyss T."/>
            <person name="Zelensky A."/>
            <person name="Zhou K."/>
            <person name="Armbrust E.V."/>
            <person name="Bhattacharya D."/>
            <person name="Goodenough U.W."/>
            <person name="Van de Peer Y."/>
            <person name="Grigoriev I.V."/>
        </authorList>
    </citation>
    <scope>NUCLEOTIDE SEQUENCE [LARGE SCALE GENOMIC DNA]</scope>
    <source>
        <strain evidence="9">RCC299 / NOUM17</strain>
    </source>
</reference>
<feature type="transmembrane region" description="Helical" evidence="6">
    <location>
        <begin position="328"/>
        <end position="347"/>
    </location>
</feature>
<accession>C1DYM6</accession>
<evidence type="ECO:0000256" key="4">
    <source>
        <dbReference type="ARBA" id="ARBA00022989"/>
    </source>
</evidence>
<feature type="chain" id="PRO_5002906420" description="Transmembrane protein adipocyte-associated 1" evidence="7">
    <location>
        <begin position="29"/>
        <end position="374"/>
    </location>
</feature>
<sequence length="374" mass="41711">MGRRSFARPRGSLMILVIIAACVALADGLEDTGWEGATGESGGSAGVQSDVGETGGWWRRSLCSYILPTSASKAREEGMRTCEAFMGVGVHRGTGVASREVWFDVLVALPTVLFVMFLASHLRASVEKLRATRNHVMATYYTNLWFVCILNLLRCGVQMWQASPLNHVRLWNALWLATRFGMDSLEVSAVVYLYLAHGHSRAVGAAAALRETVVIAMGVAGIDLLAKSVLIFGFGVQVFVEEPGLHSRAYFWAKWGYWGARAFIAALVYGVLTALPRTRYRDWMPARPSFYRYTGVLFVMYAVETVCALCVGGGVSRWAYCVFGLCNYAYYACYPPVLYLTFLADYFREDEYEVESRYYSEMEEAGYFDDLDDV</sequence>
<gene>
    <name evidence="8" type="ORF">MICPUN_107689</name>
</gene>
<proteinExistence type="inferred from homology"/>
<dbReference type="KEGG" id="mis:MICPUN_107689"/>
<evidence type="ECO:0008006" key="10">
    <source>
        <dbReference type="Google" id="ProtNLM"/>
    </source>
</evidence>
<evidence type="ECO:0000256" key="6">
    <source>
        <dbReference type="SAM" id="Phobius"/>
    </source>
</evidence>
<feature type="signal peptide" evidence="7">
    <location>
        <begin position="1"/>
        <end position="28"/>
    </location>
</feature>
<feature type="transmembrane region" description="Helical" evidence="6">
    <location>
        <begin position="101"/>
        <end position="119"/>
    </location>
</feature>
<evidence type="ECO:0000256" key="5">
    <source>
        <dbReference type="ARBA" id="ARBA00023136"/>
    </source>
</evidence>
<dbReference type="PANTHER" id="PTHR15876:SF8">
    <property type="entry name" value="TRANSMEMBRANE PROTEIN ADIPOCYTE-ASSOCIATED 1"/>
    <property type="match status" value="1"/>
</dbReference>
<feature type="transmembrane region" description="Helical" evidence="6">
    <location>
        <begin position="140"/>
        <end position="161"/>
    </location>
</feature>
<comment type="subcellular location">
    <subcellularLocation>
        <location evidence="1">Membrane</location>
        <topology evidence="1">Multi-pass membrane protein</topology>
    </subcellularLocation>
</comment>
<protein>
    <recommendedName>
        <fullName evidence="10">Transmembrane protein adipocyte-associated 1</fullName>
    </recommendedName>
</protein>
<organism evidence="8 9">
    <name type="scientific">Micromonas commoda (strain RCC299 / NOUM17 / CCMP2709)</name>
    <name type="common">Picoplanktonic green alga</name>
    <dbReference type="NCBI Taxonomy" id="296587"/>
    <lineage>
        <taxon>Eukaryota</taxon>
        <taxon>Viridiplantae</taxon>
        <taxon>Chlorophyta</taxon>
        <taxon>Mamiellophyceae</taxon>
        <taxon>Mamiellales</taxon>
        <taxon>Mamiellaceae</taxon>
        <taxon>Micromonas</taxon>
    </lineage>
</organism>
<dbReference type="eggNOG" id="KOG4536">
    <property type="taxonomic scope" value="Eukaryota"/>
</dbReference>
<keyword evidence="3 6" id="KW-0812">Transmembrane</keyword>
<name>C1DYM6_MICCC</name>
<feature type="transmembrane region" description="Helical" evidence="6">
    <location>
        <begin position="255"/>
        <end position="275"/>
    </location>
</feature>
<dbReference type="RefSeq" id="XP_002499712.1">
    <property type="nucleotide sequence ID" value="XM_002499666.1"/>
</dbReference>
<dbReference type="PANTHER" id="PTHR15876">
    <property type="entry name" value="TRANSMEMBRANE PROTEIN ADIPOCYTE-ASSOCIATED 1"/>
    <property type="match status" value="1"/>
</dbReference>
<dbReference type="AlphaFoldDB" id="C1DYM6"/>
<comment type="similarity">
    <text evidence="2">Belongs to the UPF0359 family.</text>
</comment>
<evidence type="ECO:0000313" key="8">
    <source>
        <dbReference type="EMBL" id="ACO60970.1"/>
    </source>
</evidence>
<dbReference type="OMA" id="IMIGYYA"/>
<dbReference type="InParanoid" id="C1DYM6"/>
<feature type="transmembrane region" description="Helical" evidence="6">
    <location>
        <begin position="296"/>
        <end position="316"/>
    </location>
</feature>
<dbReference type="OrthoDB" id="10027388at2759"/>
<dbReference type="GO" id="GO:0004930">
    <property type="term" value="F:G protein-coupled receptor activity"/>
    <property type="evidence" value="ECO:0007669"/>
    <property type="project" value="TreeGrafter"/>
</dbReference>
<dbReference type="InterPro" id="IPR018781">
    <property type="entry name" value="TPRA1/CAND2/CAND8"/>
</dbReference>
<keyword evidence="4 6" id="KW-1133">Transmembrane helix</keyword>
<evidence type="ECO:0000256" key="2">
    <source>
        <dbReference type="ARBA" id="ARBA00010125"/>
    </source>
</evidence>
<dbReference type="GO" id="GO:0005886">
    <property type="term" value="C:plasma membrane"/>
    <property type="evidence" value="ECO:0007669"/>
    <property type="project" value="TreeGrafter"/>
</dbReference>
<evidence type="ECO:0000256" key="7">
    <source>
        <dbReference type="SAM" id="SignalP"/>
    </source>
</evidence>
<feature type="transmembrane region" description="Helical" evidence="6">
    <location>
        <begin position="173"/>
        <end position="195"/>
    </location>
</feature>
<dbReference type="FunCoup" id="C1DYM6">
    <property type="interactions" value="764"/>
</dbReference>
<dbReference type="Pfam" id="PF10160">
    <property type="entry name" value="Tmemb_40"/>
    <property type="match status" value="1"/>
</dbReference>
<dbReference type="Proteomes" id="UP000002009">
    <property type="component" value="Chromosome 2"/>
</dbReference>
<evidence type="ECO:0000256" key="1">
    <source>
        <dbReference type="ARBA" id="ARBA00004141"/>
    </source>
</evidence>
<keyword evidence="7" id="KW-0732">Signal</keyword>
<evidence type="ECO:0000313" key="9">
    <source>
        <dbReference type="Proteomes" id="UP000002009"/>
    </source>
</evidence>